<dbReference type="GO" id="GO:0008484">
    <property type="term" value="F:sulfuric ester hydrolase activity"/>
    <property type="evidence" value="ECO:0007669"/>
    <property type="project" value="TreeGrafter"/>
</dbReference>
<evidence type="ECO:0000313" key="4">
    <source>
        <dbReference type="EMBL" id="QGY80708.1"/>
    </source>
</evidence>
<dbReference type="Proteomes" id="UP000428803">
    <property type="component" value="Chromosome"/>
</dbReference>
<keyword evidence="5" id="KW-1185">Reference proteome</keyword>
<organism evidence="4 5">
    <name type="scientific">Sphingorhabdus lacus</name>
    <dbReference type="NCBI Taxonomy" id="392610"/>
    <lineage>
        <taxon>Bacteria</taxon>
        <taxon>Pseudomonadati</taxon>
        <taxon>Pseudomonadota</taxon>
        <taxon>Alphaproteobacteria</taxon>
        <taxon>Sphingomonadales</taxon>
        <taxon>Sphingomonadaceae</taxon>
        <taxon>Sphingorhabdus</taxon>
    </lineage>
</organism>
<feature type="domain" description="Sulfatase N-terminal" evidence="3">
    <location>
        <begin position="5"/>
        <end position="386"/>
    </location>
</feature>
<dbReference type="OrthoDB" id="9795675at2"/>
<protein>
    <submittedName>
        <fullName evidence="4">DUF229 domain-containing protein</fullName>
    </submittedName>
</protein>
<dbReference type="GO" id="GO:0005737">
    <property type="term" value="C:cytoplasm"/>
    <property type="evidence" value="ECO:0007669"/>
    <property type="project" value="TreeGrafter"/>
</dbReference>
<dbReference type="Gene3D" id="3.40.720.10">
    <property type="entry name" value="Alkaline Phosphatase, subunit A"/>
    <property type="match status" value="1"/>
</dbReference>
<evidence type="ECO:0000313" key="5">
    <source>
        <dbReference type="Proteomes" id="UP000428803"/>
    </source>
</evidence>
<dbReference type="AlphaFoldDB" id="A0A6I6L891"/>
<dbReference type="InterPro" id="IPR017850">
    <property type="entry name" value="Alkaline_phosphatase_core_sf"/>
</dbReference>
<dbReference type="PANTHER" id="PTHR45953">
    <property type="entry name" value="IDURONATE 2-SULFATASE"/>
    <property type="match status" value="1"/>
</dbReference>
<dbReference type="InterPro" id="IPR000917">
    <property type="entry name" value="Sulfatase_N"/>
</dbReference>
<evidence type="ECO:0000259" key="3">
    <source>
        <dbReference type="Pfam" id="PF00884"/>
    </source>
</evidence>
<dbReference type="PANTHER" id="PTHR45953:SF1">
    <property type="entry name" value="IDURONATE 2-SULFATASE"/>
    <property type="match status" value="1"/>
</dbReference>
<dbReference type="RefSeq" id="WP_158900188.1">
    <property type="nucleotide sequence ID" value="NZ_CP035733.1"/>
</dbReference>
<dbReference type="EMBL" id="CP035733">
    <property type="protein sequence ID" value="QGY80708.1"/>
    <property type="molecule type" value="Genomic_DNA"/>
</dbReference>
<dbReference type="SUPFAM" id="SSF53649">
    <property type="entry name" value="Alkaline phosphatase-like"/>
    <property type="match status" value="1"/>
</dbReference>
<keyword evidence="2" id="KW-0378">Hydrolase</keyword>
<accession>A0A6I6L891</accession>
<dbReference type="Pfam" id="PF00884">
    <property type="entry name" value="Sulfatase"/>
    <property type="match status" value="1"/>
</dbReference>
<dbReference type="KEGG" id="slaa:EUU25_08795"/>
<gene>
    <name evidence="4" type="ORF">EUU25_08795</name>
</gene>
<sequence length="538" mass="60498">MACKPNILFIMADQLRADYLSCYGHPALKTPNLDWLASRGVRFSRAYAQSAVCGPARMSVYTGRYVLSHGASLNDTPLRQDEWTIGDHLRPLGYRTVLVGKTHMRADLEGMGKRKIDPASVEGSLVAEAGFETYSREEGIYLDHWPAEKRFGADYNRYLRDRGYSGANPWHEWVNSVEIDGEVVSGWMLEASPYPARVREEDSETPYLTHRAIECIDAMGDQPWCIHLSYIKPHWPYVAPAPYHALFNANDVLPAVRSADERITQNPVFAGFQRRRVSRSFSDEKVRVPVVAAYMGLVKQLDDQLGVLFAALKARGLFENTLIVFTSDHGDYLGDHWLGEKEFLHEPAIRVPLIIVDPREQSDASRGSVSHALVESIDLLPTFVELGEGDPAHPRLEGISLLPLLSGGTIERRYSFCEYDYATMRFRRELGQPIDKTGIVAVVGARWKMIACPGFEPLLFDLENDPGELENRSLDPQYAAIRNELEAALIDWALRPRRVTESDENVERRTDTQVTRGIKLGIRNANELAVALAEEAGQ</sequence>
<name>A0A6I6L891_9SPHN</name>
<evidence type="ECO:0000256" key="1">
    <source>
        <dbReference type="ARBA" id="ARBA00022723"/>
    </source>
</evidence>
<keyword evidence="1" id="KW-0479">Metal-binding</keyword>
<reference evidence="5" key="1">
    <citation type="submission" date="2019-01" db="EMBL/GenBank/DDBJ databases">
        <title>Sphingorhabdus lacus sp.nov., isolated from an oligotrophic freshwater lake.</title>
        <authorList>
            <person name="Park M."/>
        </authorList>
    </citation>
    <scope>NUCLEOTIDE SEQUENCE [LARGE SCALE GENOMIC DNA]</scope>
    <source>
        <strain evidence="5">IMCC1753</strain>
    </source>
</reference>
<dbReference type="GO" id="GO:0046872">
    <property type="term" value="F:metal ion binding"/>
    <property type="evidence" value="ECO:0007669"/>
    <property type="project" value="UniProtKB-KW"/>
</dbReference>
<evidence type="ECO:0000256" key="2">
    <source>
        <dbReference type="ARBA" id="ARBA00022801"/>
    </source>
</evidence>
<proteinExistence type="predicted"/>